<name>I5C8E9_9BACT</name>
<dbReference type="OrthoDB" id="934157at2"/>
<evidence type="ECO:0000313" key="2">
    <source>
        <dbReference type="Proteomes" id="UP000005551"/>
    </source>
</evidence>
<accession>I5C8E9</accession>
<dbReference type="AlphaFoldDB" id="I5C8E9"/>
<gene>
    <name evidence="1" type="ORF">A3SI_04882</name>
</gene>
<dbReference type="EMBL" id="AJYA01000009">
    <property type="protein sequence ID" value="EIM78101.1"/>
    <property type="molecule type" value="Genomic_DNA"/>
</dbReference>
<sequence>MTPSLPAELEILFESGHVPPPYSHVYSLKLRPQDTGIAVDFALHYTHRDELSLEEIIDEGFNEDDDYTYSGTVSVVWRGPLKDLWNHTDWMEMSSFEDGGISMRIEEGEERVPKQQEAWSFLAQEIIQAIYEQAGKEAPLFLAFLKVDKQGPVEVELQLSFAQRKAEAMVNGQLVSLSWEKTKKLLTDVYLPDYDYEHVATKKPTKRGNYIDLGDGNWFELGKTVQNIDSSYDAIAGIRKGFEAIIEKAK</sequence>
<dbReference type="Proteomes" id="UP000005551">
    <property type="component" value="Unassembled WGS sequence"/>
</dbReference>
<evidence type="ECO:0000313" key="1">
    <source>
        <dbReference type="EMBL" id="EIM78101.1"/>
    </source>
</evidence>
<keyword evidence="2" id="KW-1185">Reference proteome</keyword>
<protein>
    <submittedName>
        <fullName evidence="1">Uncharacterized protein</fullName>
    </submittedName>
</protein>
<proteinExistence type="predicted"/>
<organism evidence="1 2">
    <name type="scientific">Nitritalea halalkaliphila LW7</name>
    <dbReference type="NCBI Taxonomy" id="1189621"/>
    <lineage>
        <taxon>Bacteria</taxon>
        <taxon>Pseudomonadati</taxon>
        <taxon>Bacteroidota</taxon>
        <taxon>Cytophagia</taxon>
        <taxon>Cytophagales</taxon>
        <taxon>Cyclobacteriaceae</taxon>
        <taxon>Nitritalea</taxon>
    </lineage>
</organism>
<dbReference type="STRING" id="1189621.A3SI_04882"/>
<reference evidence="1 2" key="1">
    <citation type="submission" date="2012-05" db="EMBL/GenBank/DDBJ databases">
        <title>Genome sequence of Nitritalea halalkaliphila LW7.</title>
        <authorList>
            <person name="Jangir P.K."/>
            <person name="Singh A."/>
            <person name="Shivaji S."/>
            <person name="Sharma R."/>
        </authorList>
    </citation>
    <scope>NUCLEOTIDE SEQUENCE [LARGE SCALE GENOMIC DNA]</scope>
    <source>
        <strain evidence="1 2">LW7</strain>
    </source>
</reference>
<dbReference type="RefSeq" id="WP_009053744.1">
    <property type="nucleotide sequence ID" value="NZ_AJYA01000009.1"/>
</dbReference>
<comment type="caution">
    <text evidence="1">The sequence shown here is derived from an EMBL/GenBank/DDBJ whole genome shotgun (WGS) entry which is preliminary data.</text>
</comment>